<evidence type="ECO:0000313" key="13">
    <source>
        <dbReference type="Proteomes" id="UP000318878"/>
    </source>
</evidence>
<dbReference type="GO" id="GO:0051536">
    <property type="term" value="F:iron-sulfur cluster binding"/>
    <property type="evidence" value="ECO:0007669"/>
    <property type="project" value="UniProtKB-KW"/>
</dbReference>
<keyword evidence="6" id="KW-0663">Pyridoxal phosphate</keyword>
<dbReference type="EMBL" id="SJPF01000005">
    <property type="protein sequence ID" value="TWT30764.1"/>
    <property type="molecule type" value="Genomic_DNA"/>
</dbReference>
<comment type="caution">
    <text evidence="12">The sequence shown here is derived from an EMBL/GenBank/DDBJ whole genome shotgun (WGS) entry which is preliminary data.</text>
</comment>
<dbReference type="InterPro" id="IPR015422">
    <property type="entry name" value="PyrdxlP-dep_Trfase_small"/>
</dbReference>
<keyword evidence="7" id="KW-0408">Iron</keyword>
<evidence type="ECO:0000256" key="7">
    <source>
        <dbReference type="ARBA" id="ARBA00023004"/>
    </source>
</evidence>
<keyword evidence="13" id="KW-1185">Reference proteome</keyword>
<dbReference type="AlphaFoldDB" id="A0A5C5UWL0"/>
<keyword evidence="4 12" id="KW-0808">Transferase</keyword>
<evidence type="ECO:0000256" key="1">
    <source>
        <dbReference type="ARBA" id="ARBA00001933"/>
    </source>
</evidence>
<dbReference type="InterPro" id="IPR015424">
    <property type="entry name" value="PyrdxlP-dep_Trfase"/>
</dbReference>
<feature type="domain" description="Aminotransferase class V" evidence="11">
    <location>
        <begin position="4"/>
        <end position="364"/>
    </location>
</feature>
<organism evidence="12 13">
    <name type="scientific">Blastopirellula retiformator</name>
    <dbReference type="NCBI Taxonomy" id="2527970"/>
    <lineage>
        <taxon>Bacteria</taxon>
        <taxon>Pseudomonadati</taxon>
        <taxon>Planctomycetota</taxon>
        <taxon>Planctomycetia</taxon>
        <taxon>Pirellulales</taxon>
        <taxon>Pirellulaceae</taxon>
        <taxon>Blastopirellula</taxon>
    </lineage>
</organism>
<dbReference type="EC" id="2.8.1.7" evidence="3"/>
<evidence type="ECO:0000313" key="12">
    <source>
        <dbReference type="EMBL" id="TWT30764.1"/>
    </source>
</evidence>
<name>A0A5C5UWL0_9BACT</name>
<evidence type="ECO:0000256" key="3">
    <source>
        <dbReference type="ARBA" id="ARBA00012239"/>
    </source>
</evidence>
<dbReference type="InterPro" id="IPR015421">
    <property type="entry name" value="PyrdxlP-dep_Trfase_major"/>
</dbReference>
<dbReference type="PROSITE" id="PS00595">
    <property type="entry name" value="AA_TRANSFER_CLASS_5"/>
    <property type="match status" value="1"/>
</dbReference>
<dbReference type="RefSeq" id="WP_146435486.1">
    <property type="nucleotide sequence ID" value="NZ_SJPF01000005.1"/>
</dbReference>
<dbReference type="InterPro" id="IPR016454">
    <property type="entry name" value="Cysteine_dSase"/>
</dbReference>
<dbReference type="OrthoDB" id="9808002at2"/>
<comment type="cofactor">
    <cofactor evidence="1 10">
        <name>pyridoxal 5'-phosphate</name>
        <dbReference type="ChEBI" id="CHEBI:597326"/>
    </cofactor>
</comment>
<dbReference type="PANTHER" id="PTHR11601:SF34">
    <property type="entry name" value="CYSTEINE DESULFURASE"/>
    <property type="match status" value="1"/>
</dbReference>
<accession>A0A5C5UWL0</accession>
<evidence type="ECO:0000256" key="4">
    <source>
        <dbReference type="ARBA" id="ARBA00022679"/>
    </source>
</evidence>
<dbReference type="InterPro" id="IPR000192">
    <property type="entry name" value="Aminotrans_V_dom"/>
</dbReference>
<evidence type="ECO:0000256" key="5">
    <source>
        <dbReference type="ARBA" id="ARBA00022723"/>
    </source>
</evidence>
<dbReference type="PIRSF" id="PIRSF005572">
    <property type="entry name" value="NifS"/>
    <property type="match status" value="1"/>
</dbReference>
<evidence type="ECO:0000256" key="6">
    <source>
        <dbReference type="ARBA" id="ARBA00022898"/>
    </source>
</evidence>
<dbReference type="SUPFAM" id="SSF53383">
    <property type="entry name" value="PLP-dependent transferases"/>
    <property type="match status" value="1"/>
</dbReference>
<dbReference type="Proteomes" id="UP000318878">
    <property type="component" value="Unassembled WGS sequence"/>
</dbReference>
<comment type="catalytic activity">
    <reaction evidence="9">
        <text>(sulfur carrier)-H + L-cysteine = (sulfur carrier)-SH + L-alanine</text>
        <dbReference type="Rhea" id="RHEA:43892"/>
        <dbReference type="Rhea" id="RHEA-COMP:14737"/>
        <dbReference type="Rhea" id="RHEA-COMP:14739"/>
        <dbReference type="ChEBI" id="CHEBI:29917"/>
        <dbReference type="ChEBI" id="CHEBI:35235"/>
        <dbReference type="ChEBI" id="CHEBI:57972"/>
        <dbReference type="ChEBI" id="CHEBI:64428"/>
        <dbReference type="EC" id="2.8.1.7"/>
    </reaction>
</comment>
<reference evidence="12 13" key="1">
    <citation type="submission" date="2019-02" db="EMBL/GenBank/DDBJ databases">
        <title>Deep-cultivation of Planctomycetes and their phenomic and genomic characterization uncovers novel biology.</title>
        <authorList>
            <person name="Wiegand S."/>
            <person name="Jogler M."/>
            <person name="Boedeker C."/>
            <person name="Pinto D."/>
            <person name="Vollmers J."/>
            <person name="Rivas-Marin E."/>
            <person name="Kohn T."/>
            <person name="Peeters S.H."/>
            <person name="Heuer A."/>
            <person name="Rast P."/>
            <person name="Oberbeckmann S."/>
            <person name="Bunk B."/>
            <person name="Jeske O."/>
            <person name="Meyerdierks A."/>
            <person name="Storesund J.E."/>
            <person name="Kallscheuer N."/>
            <person name="Luecker S."/>
            <person name="Lage O.M."/>
            <person name="Pohl T."/>
            <person name="Merkel B.J."/>
            <person name="Hornburger P."/>
            <person name="Mueller R.-W."/>
            <person name="Bruemmer F."/>
            <person name="Labrenz M."/>
            <person name="Spormann A.M."/>
            <person name="Op Den Camp H."/>
            <person name="Overmann J."/>
            <person name="Amann R."/>
            <person name="Jetten M.S.M."/>
            <person name="Mascher T."/>
            <person name="Medema M.H."/>
            <person name="Devos D.P."/>
            <person name="Kaster A.-K."/>
            <person name="Ovreas L."/>
            <person name="Rohde M."/>
            <person name="Galperin M.Y."/>
            <person name="Jogler C."/>
        </authorList>
    </citation>
    <scope>NUCLEOTIDE SEQUENCE [LARGE SCALE GENOMIC DNA]</scope>
    <source>
        <strain evidence="12 13">Enr8</strain>
    </source>
</reference>
<dbReference type="GO" id="GO:0046872">
    <property type="term" value="F:metal ion binding"/>
    <property type="evidence" value="ECO:0007669"/>
    <property type="project" value="UniProtKB-KW"/>
</dbReference>
<dbReference type="Gene3D" id="3.40.640.10">
    <property type="entry name" value="Type I PLP-dependent aspartate aminotransferase-like (Major domain)"/>
    <property type="match status" value="1"/>
</dbReference>
<dbReference type="GO" id="GO:0031071">
    <property type="term" value="F:cysteine desulfurase activity"/>
    <property type="evidence" value="ECO:0007669"/>
    <property type="project" value="UniProtKB-EC"/>
</dbReference>
<sequence length="379" mass="40921">MRRIFLDHNTTTPIAPSVQEAMLPFLAEFYATPDYDYPPSRIVEETLEDARGQVAKLIGGTNEEIVFTASGTEAINLAIQGTFFRNPGDIGGHLVVSAVDHPAVTETARFLKQLGVELTYVKCDRNGVVDPEEVEAAIRPQTRLVCVTLANHEIGAIQPMRQISEICRNHGVLLHADAVQACGKIRVQVQELGVDLLSLSAHKFYGPKGAGALYVRNGTPLAPLIYGEGQERGLRSGHENVPAWIGMGAAADLVRRCLDESSEAQARLRDMLQDRLTAGIRDRLGIHGGKAERLPNTLSVQFPGVIGARLLRQADAISAYTASSEFTGQAGSSPTLKALNLGDDAAASTVRLSIGWYTSEEEIEEAAELLVTAWESLIS</sequence>
<dbReference type="Pfam" id="PF00266">
    <property type="entry name" value="Aminotran_5"/>
    <property type="match status" value="1"/>
</dbReference>
<evidence type="ECO:0000256" key="10">
    <source>
        <dbReference type="RuleBase" id="RU004504"/>
    </source>
</evidence>
<evidence type="ECO:0000256" key="8">
    <source>
        <dbReference type="ARBA" id="ARBA00023014"/>
    </source>
</evidence>
<proteinExistence type="inferred from homology"/>
<gene>
    <name evidence="12" type="primary">iscS_2</name>
    <name evidence="12" type="ORF">Enr8_42890</name>
</gene>
<evidence type="ECO:0000259" key="11">
    <source>
        <dbReference type="Pfam" id="PF00266"/>
    </source>
</evidence>
<comment type="similarity">
    <text evidence="2">Belongs to the class-V pyridoxal-phosphate-dependent aminotransferase family. NifS/IscS subfamily.</text>
</comment>
<dbReference type="Gene3D" id="3.90.1150.10">
    <property type="entry name" value="Aspartate Aminotransferase, domain 1"/>
    <property type="match status" value="1"/>
</dbReference>
<dbReference type="PANTHER" id="PTHR11601">
    <property type="entry name" value="CYSTEINE DESULFURYLASE FAMILY MEMBER"/>
    <property type="match status" value="1"/>
</dbReference>
<protein>
    <recommendedName>
        <fullName evidence="3">cysteine desulfurase</fullName>
        <ecNumber evidence="3">2.8.1.7</ecNumber>
    </recommendedName>
</protein>
<evidence type="ECO:0000256" key="2">
    <source>
        <dbReference type="ARBA" id="ARBA00006490"/>
    </source>
</evidence>
<evidence type="ECO:0000256" key="9">
    <source>
        <dbReference type="ARBA" id="ARBA00050776"/>
    </source>
</evidence>
<keyword evidence="8" id="KW-0411">Iron-sulfur</keyword>
<dbReference type="InterPro" id="IPR020578">
    <property type="entry name" value="Aminotrans_V_PyrdxlP_BS"/>
</dbReference>
<keyword evidence="5" id="KW-0479">Metal-binding</keyword>